<protein>
    <recommendedName>
        <fullName evidence="8">ABC transporter, solute-binding protein</fullName>
    </recommendedName>
</protein>
<keyword evidence="3" id="KW-0472">Membrane</keyword>
<name>U7VCN1_9FUSO</name>
<dbReference type="RefSeq" id="WP_023050415.1">
    <property type="nucleotide sequence ID" value="NZ_CP173065.2"/>
</dbReference>
<comment type="caution">
    <text evidence="6">The sequence shown here is derived from an EMBL/GenBank/DDBJ whole genome shotgun (WGS) entry which is preliminary data.</text>
</comment>
<dbReference type="PANTHER" id="PTHR43649:SF33">
    <property type="entry name" value="POLYGALACTURONAN_RHAMNOGALACTURONAN-BINDING PROTEIN YTCQ"/>
    <property type="match status" value="1"/>
</dbReference>
<organism evidence="6 7">
    <name type="scientific">Cetobacterium somerae ATCC BAA-474</name>
    <dbReference type="NCBI Taxonomy" id="1319815"/>
    <lineage>
        <taxon>Bacteria</taxon>
        <taxon>Fusobacteriati</taxon>
        <taxon>Fusobacteriota</taxon>
        <taxon>Fusobacteriia</taxon>
        <taxon>Fusobacteriales</taxon>
        <taxon>Fusobacteriaceae</taxon>
        <taxon>Cetobacterium</taxon>
    </lineage>
</organism>
<dbReference type="AlphaFoldDB" id="U7VCN1"/>
<evidence type="ECO:0000313" key="6">
    <source>
        <dbReference type="EMBL" id="ERT69236.1"/>
    </source>
</evidence>
<gene>
    <name evidence="6" type="ORF">HMPREF0202_00870</name>
</gene>
<sequence>MKRYLKVLGVGTMLFMAACGDGEKKEVTKAEDKKIELTFVTYSGTGEEYMMDTNSLVEAYQKVAPNVTIKMEKIPATEYDNTMKIRNSAQKLPDIFPVRVVTMESFKSVLLPLNETEAAKVNKFAKDFEIDGNIYGLPMYGFNEFVYYRKSVFNELGLEIPTTWGEFVALSTKIKDNGTYIPMALGAKDSWTTYPFNEFMPFLVPGGNDILSKMAVEKDPFSPGKPFYVAYDMLDKYYNTKPFGDDPLGYGWDQEKSMFASKKAAMLASGQWFYMDLEKEMSKETLDDVGVFVLPARETKEDPFRYLVSAEVFLSIPKYSKNADEAKKFLDWFFTSDYYKEYVTYMNVLPAVEGVKGRESMFNVAIANIPNPEVVLQKGGDEKFRKIANYISFDVKRMGQEMIQGVNFTEYMNEFNKRWTEAQENTK</sequence>
<dbReference type="InterPro" id="IPR006059">
    <property type="entry name" value="SBP"/>
</dbReference>
<dbReference type="PANTHER" id="PTHR43649">
    <property type="entry name" value="ARABINOSE-BINDING PROTEIN-RELATED"/>
    <property type="match status" value="1"/>
</dbReference>
<evidence type="ECO:0000256" key="5">
    <source>
        <dbReference type="ARBA" id="ARBA00023288"/>
    </source>
</evidence>
<evidence type="ECO:0000256" key="2">
    <source>
        <dbReference type="ARBA" id="ARBA00022729"/>
    </source>
</evidence>
<keyword evidence="4" id="KW-0564">Palmitate</keyword>
<proteinExistence type="predicted"/>
<evidence type="ECO:0000256" key="4">
    <source>
        <dbReference type="ARBA" id="ARBA00023139"/>
    </source>
</evidence>
<dbReference type="eggNOG" id="COG1653">
    <property type="taxonomic scope" value="Bacteria"/>
</dbReference>
<evidence type="ECO:0000256" key="1">
    <source>
        <dbReference type="ARBA" id="ARBA00022475"/>
    </source>
</evidence>
<evidence type="ECO:0008006" key="8">
    <source>
        <dbReference type="Google" id="ProtNLM"/>
    </source>
</evidence>
<keyword evidence="5" id="KW-0449">Lipoprotein</keyword>
<keyword evidence="7" id="KW-1185">Reference proteome</keyword>
<keyword evidence="1" id="KW-1003">Cell membrane</keyword>
<keyword evidence="2" id="KW-0732">Signal</keyword>
<reference evidence="6 7" key="1">
    <citation type="submission" date="2013-08" db="EMBL/GenBank/DDBJ databases">
        <authorList>
            <person name="Weinstock G."/>
            <person name="Sodergren E."/>
            <person name="Wylie T."/>
            <person name="Fulton L."/>
            <person name="Fulton R."/>
            <person name="Fronick C."/>
            <person name="O'Laughlin M."/>
            <person name="Godfrey J."/>
            <person name="Miner T."/>
            <person name="Herter B."/>
            <person name="Appelbaum E."/>
            <person name="Cordes M."/>
            <person name="Lek S."/>
            <person name="Wollam A."/>
            <person name="Pepin K.H."/>
            <person name="Palsikar V.B."/>
            <person name="Mitreva M."/>
            <person name="Wilson R.K."/>
        </authorList>
    </citation>
    <scope>NUCLEOTIDE SEQUENCE [LARGE SCALE GENOMIC DNA]</scope>
    <source>
        <strain evidence="6 7">ATCC BAA-474</strain>
    </source>
</reference>
<dbReference type="Pfam" id="PF01547">
    <property type="entry name" value="SBP_bac_1"/>
    <property type="match status" value="1"/>
</dbReference>
<dbReference type="PROSITE" id="PS51257">
    <property type="entry name" value="PROKAR_LIPOPROTEIN"/>
    <property type="match status" value="1"/>
</dbReference>
<dbReference type="EMBL" id="AXZF01000031">
    <property type="protein sequence ID" value="ERT69236.1"/>
    <property type="molecule type" value="Genomic_DNA"/>
</dbReference>
<dbReference type="STRING" id="1319815.HMPREF0202_00870"/>
<dbReference type="Proteomes" id="UP000017081">
    <property type="component" value="Unassembled WGS sequence"/>
</dbReference>
<accession>U7VCN1</accession>
<dbReference type="Gene3D" id="3.40.190.10">
    <property type="entry name" value="Periplasmic binding protein-like II"/>
    <property type="match status" value="2"/>
</dbReference>
<dbReference type="HOGENOM" id="CLU_642049_0_0_0"/>
<dbReference type="SUPFAM" id="SSF53850">
    <property type="entry name" value="Periplasmic binding protein-like II"/>
    <property type="match status" value="1"/>
</dbReference>
<evidence type="ECO:0000256" key="3">
    <source>
        <dbReference type="ARBA" id="ARBA00023136"/>
    </source>
</evidence>
<dbReference type="InterPro" id="IPR050490">
    <property type="entry name" value="Bact_solute-bd_prot1"/>
</dbReference>
<evidence type="ECO:0000313" key="7">
    <source>
        <dbReference type="Proteomes" id="UP000017081"/>
    </source>
</evidence>